<dbReference type="AlphaFoldDB" id="L0RB62"/>
<dbReference type="STRING" id="1121451.DESAM_21171"/>
<dbReference type="GO" id="GO:0016740">
    <property type="term" value="F:transferase activity"/>
    <property type="evidence" value="ECO:0007669"/>
    <property type="project" value="UniProtKB-KW"/>
</dbReference>
<dbReference type="PANTHER" id="PTHR21310">
    <property type="entry name" value="AMINOGLYCOSIDE PHOSPHOTRANSFERASE-RELATED-RELATED"/>
    <property type="match status" value="1"/>
</dbReference>
<dbReference type="PATRIC" id="fig|1121451.3.peg.1424"/>
<dbReference type="InterPro" id="IPR011009">
    <property type="entry name" value="Kinase-like_dom_sf"/>
</dbReference>
<reference evidence="1 2" key="1">
    <citation type="submission" date="2012-10" db="EMBL/GenBank/DDBJ databases">
        <authorList>
            <person name="Genoscope - CEA"/>
        </authorList>
    </citation>
    <scope>NUCLEOTIDE SEQUENCE [LARGE SCALE GENOMIC DNA]</scope>
    <source>
        <strain evidence="2">AM13 / DSM 14728</strain>
    </source>
</reference>
<dbReference type="Gene3D" id="3.30.200.20">
    <property type="entry name" value="Phosphorylase Kinase, domain 1"/>
    <property type="match status" value="1"/>
</dbReference>
<sequence>MIEADQLVLKLLGRQAVSTEHICAGKNSKVYRVECAGGERYAVKFYMHCTSDGCSRLEKEWSALDFLNKAGVEVVPKPLAFDLGAQGAIYSFLEGSRISTSSDRNISEITGFLAQLKKLSACDEAGEVSFAAEACFSPADLVKNLDNRYRLLAKLPCSGDLFREMHEFLEKKYLKELGKSIDSARGQIRESEWNSLLPLKYRTLSPSDFGYHNALRGPHGKLYFLDFEYFGWDDPVKTVSDFLLHPAMNLEESEIISFYKGMLDIFGEDEQFEVRFKMFLPLFRLKWCLILLNEFFSETASRRRFASGTGKTDFSLRSAQLLKAEKFINRDKEIFRVLFP</sequence>
<dbReference type="KEGG" id="dhy:DESAM_21171"/>
<dbReference type="SUPFAM" id="SSF56112">
    <property type="entry name" value="Protein kinase-like (PK-like)"/>
    <property type="match status" value="1"/>
</dbReference>
<keyword evidence="2" id="KW-1185">Reference proteome</keyword>
<dbReference type="Proteomes" id="UP000010808">
    <property type="component" value="Chromosome"/>
</dbReference>
<dbReference type="eggNOG" id="COG3173">
    <property type="taxonomic scope" value="Bacteria"/>
</dbReference>
<evidence type="ECO:0000313" key="2">
    <source>
        <dbReference type="Proteomes" id="UP000010808"/>
    </source>
</evidence>
<dbReference type="HOGENOM" id="CLU_815659_0_0_7"/>
<dbReference type="RefSeq" id="WP_015336056.1">
    <property type="nucleotide sequence ID" value="NC_020055.1"/>
</dbReference>
<dbReference type="InterPro" id="IPR051678">
    <property type="entry name" value="AGP_Transferase"/>
</dbReference>
<proteinExistence type="predicted"/>
<protein>
    <submittedName>
        <fullName evidence="1">Aminoglycoside phosphotransferase</fullName>
    </submittedName>
</protein>
<keyword evidence="1" id="KW-0808">Transferase</keyword>
<evidence type="ECO:0000313" key="1">
    <source>
        <dbReference type="EMBL" id="CCO23452.1"/>
    </source>
</evidence>
<dbReference type="PANTHER" id="PTHR21310:SF40">
    <property type="entry name" value="AMINOGLYCOSIDE PHOSPHOTRANSFERASE DOMAIN-CONTAINING PROTEIN-RELATED"/>
    <property type="match status" value="1"/>
</dbReference>
<accession>L0RB62</accession>
<name>L0RB62_9BACT</name>
<dbReference type="EMBL" id="FO203522">
    <property type="protein sequence ID" value="CCO23452.1"/>
    <property type="molecule type" value="Genomic_DNA"/>
</dbReference>
<organism evidence="1 2">
    <name type="scientific">Maridesulfovibrio hydrothermalis AM13 = DSM 14728</name>
    <dbReference type="NCBI Taxonomy" id="1121451"/>
    <lineage>
        <taxon>Bacteria</taxon>
        <taxon>Pseudomonadati</taxon>
        <taxon>Thermodesulfobacteriota</taxon>
        <taxon>Desulfovibrionia</taxon>
        <taxon>Desulfovibrionales</taxon>
        <taxon>Desulfovibrionaceae</taxon>
        <taxon>Maridesulfovibrio</taxon>
    </lineage>
</organism>
<gene>
    <name evidence="1" type="ORF">DESAM_21171</name>
</gene>